<accession>A0AAE0GNN1</accession>
<reference evidence="7 8" key="1">
    <citation type="journal article" date="2015" name="Genome Biol. Evol.">
        <title>Comparative Genomics of a Bacterivorous Green Alga Reveals Evolutionary Causalities and Consequences of Phago-Mixotrophic Mode of Nutrition.</title>
        <authorList>
            <person name="Burns J.A."/>
            <person name="Paasch A."/>
            <person name="Narechania A."/>
            <person name="Kim E."/>
        </authorList>
    </citation>
    <scope>NUCLEOTIDE SEQUENCE [LARGE SCALE GENOMIC DNA]</scope>
    <source>
        <strain evidence="7 8">PLY_AMNH</strain>
    </source>
</reference>
<comment type="similarity">
    <text evidence="2 4">Belongs to the RPF2 family.</text>
</comment>
<dbReference type="EMBL" id="LGRX02003849">
    <property type="protein sequence ID" value="KAK3281422.1"/>
    <property type="molecule type" value="Genomic_DNA"/>
</dbReference>
<dbReference type="GO" id="GO:0000027">
    <property type="term" value="P:ribosomal large subunit assembly"/>
    <property type="evidence" value="ECO:0007669"/>
    <property type="project" value="InterPro"/>
</dbReference>
<dbReference type="GO" id="GO:0000463">
    <property type="term" value="P:maturation of LSU-rRNA from tricistronic rRNA transcript (SSU-rRNA, 5.8S rRNA, LSU-rRNA)"/>
    <property type="evidence" value="ECO:0007669"/>
    <property type="project" value="TreeGrafter"/>
</dbReference>
<proteinExistence type="inferred from homology"/>
<keyword evidence="3 4" id="KW-0539">Nucleus</keyword>
<evidence type="ECO:0000256" key="4">
    <source>
        <dbReference type="RuleBase" id="RU367086"/>
    </source>
</evidence>
<dbReference type="GO" id="GO:0019843">
    <property type="term" value="F:rRNA binding"/>
    <property type="evidence" value="ECO:0007669"/>
    <property type="project" value="UniProtKB-UniRule"/>
</dbReference>
<organism evidence="7 8">
    <name type="scientific">Cymbomonas tetramitiformis</name>
    <dbReference type="NCBI Taxonomy" id="36881"/>
    <lineage>
        <taxon>Eukaryota</taxon>
        <taxon>Viridiplantae</taxon>
        <taxon>Chlorophyta</taxon>
        <taxon>Pyramimonadophyceae</taxon>
        <taxon>Pyramimonadales</taxon>
        <taxon>Pyramimonadaceae</taxon>
        <taxon>Cymbomonas</taxon>
    </lineage>
</organism>
<feature type="domain" description="Brix" evidence="6">
    <location>
        <begin position="31"/>
        <end position="239"/>
    </location>
</feature>
<evidence type="ECO:0000313" key="8">
    <source>
        <dbReference type="Proteomes" id="UP001190700"/>
    </source>
</evidence>
<feature type="compositionally biased region" description="Basic and acidic residues" evidence="5">
    <location>
        <begin position="290"/>
        <end position="303"/>
    </location>
</feature>
<dbReference type="Proteomes" id="UP001190700">
    <property type="component" value="Unassembled WGS sequence"/>
</dbReference>
<comment type="caution">
    <text evidence="7">The sequence shown here is derived from an EMBL/GenBank/DDBJ whole genome shotgun (WGS) entry which is preliminary data.</text>
</comment>
<sequence length="326" mass="36460">MPTSADLKKPKTARARSALAKKSAKWIENPKRTLLVEGGKVSGLIKQVLSEIHIVKKAHSVRLTKKNENVKPFESGGEVSLEFLCQKNDCSLFVNGSSSKKRPHNLIWGRLYDYHLYDMIELGVETFKSMKEFGSVGTGSTAGSKPCLSFLGEGFEKNPELKLLKSIFLDMFRGAVTDELSLKGIDRMIVIAEAEGKVYFRQYIIKFKKSGTRVPRVELEEMGPSITFGTRRHRAPDHGLAKEACRGPPRGKKVKNIKRDELGETYGHVHIPKQEVDTIATVKMKGLKRERREKAEEKAKASTEAEGDDAPKKTPPKKKARVDPTE</sequence>
<evidence type="ECO:0000256" key="3">
    <source>
        <dbReference type="ARBA" id="ARBA00023242"/>
    </source>
</evidence>
<dbReference type="InterPro" id="IPR039770">
    <property type="entry name" value="Rpf2"/>
</dbReference>
<dbReference type="Pfam" id="PF04427">
    <property type="entry name" value="Brix"/>
    <property type="match status" value="1"/>
</dbReference>
<evidence type="ECO:0000256" key="5">
    <source>
        <dbReference type="SAM" id="MobiDB-lite"/>
    </source>
</evidence>
<dbReference type="GO" id="GO:0005730">
    <property type="term" value="C:nucleolus"/>
    <property type="evidence" value="ECO:0007669"/>
    <property type="project" value="UniProtKB-SubCell"/>
</dbReference>
<protein>
    <recommendedName>
        <fullName evidence="4">Ribosome production factor 2 homolog</fullName>
    </recommendedName>
    <alternativeName>
        <fullName evidence="4">Ribosome biogenesis protein RPF2 homolog</fullName>
    </alternativeName>
</protein>
<feature type="compositionally biased region" description="Basic and acidic residues" evidence="5">
    <location>
        <begin position="236"/>
        <end position="245"/>
    </location>
</feature>
<evidence type="ECO:0000313" key="7">
    <source>
        <dbReference type="EMBL" id="KAK3281422.1"/>
    </source>
</evidence>
<dbReference type="PANTHER" id="PTHR12728">
    <property type="entry name" value="BRIX DOMAIN CONTAINING PROTEIN"/>
    <property type="match status" value="1"/>
</dbReference>
<gene>
    <name evidence="7" type="ORF">CYMTET_10787</name>
</gene>
<feature type="region of interest" description="Disordered" evidence="5">
    <location>
        <begin position="286"/>
        <end position="326"/>
    </location>
</feature>
<comment type="subcellular location">
    <subcellularLocation>
        <location evidence="1 4">Nucleus</location>
        <location evidence="1 4">Nucleolus</location>
    </subcellularLocation>
</comment>
<feature type="region of interest" description="Disordered" evidence="5">
    <location>
        <begin position="229"/>
        <end position="251"/>
    </location>
</feature>
<evidence type="ECO:0000256" key="1">
    <source>
        <dbReference type="ARBA" id="ARBA00004604"/>
    </source>
</evidence>
<evidence type="ECO:0000259" key="6">
    <source>
        <dbReference type="PROSITE" id="PS50833"/>
    </source>
</evidence>
<dbReference type="InterPro" id="IPR007109">
    <property type="entry name" value="Brix"/>
</dbReference>
<dbReference type="AlphaFoldDB" id="A0AAE0GNN1"/>
<dbReference type="PANTHER" id="PTHR12728:SF0">
    <property type="entry name" value="RIBOSOME PRODUCTION FACTOR 2 HOMOLOG"/>
    <property type="match status" value="1"/>
</dbReference>
<name>A0AAE0GNN1_9CHLO</name>
<dbReference type="SMART" id="SM00879">
    <property type="entry name" value="Brix"/>
    <property type="match status" value="1"/>
</dbReference>
<keyword evidence="8" id="KW-1185">Reference proteome</keyword>
<dbReference type="PROSITE" id="PS50833">
    <property type="entry name" value="BRIX"/>
    <property type="match status" value="1"/>
</dbReference>
<evidence type="ECO:0000256" key="2">
    <source>
        <dbReference type="ARBA" id="ARBA00010782"/>
    </source>
</evidence>